<dbReference type="InterPro" id="IPR016470">
    <property type="entry name" value="Phycobilisome"/>
</dbReference>
<dbReference type="InterPro" id="IPR001297">
    <property type="entry name" value="PBS_linker_dom"/>
</dbReference>
<dbReference type="PIRSF" id="PIRSF005898">
    <property type="entry name" value="Phycobilisome_CpeC/CpcI"/>
    <property type="match status" value="1"/>
</dbReference>
<dbReference type="PROSITE" id="PS51445">
    <property type="entry name" value="PBS_LINKER"/>
    <property type="match status" value="1"/>
</dbReference>
<evidence type="ECO:0000313" key="10">
    <source>
        <dbReference type="EMBL" id="MCW6036408.1"/>
    </source>
</evidence>
<keyword evidence="6" id="KW-0472">Membrane</keyword>
<evidence type="ECO:0000256" key="5">
    <source>
        <dbReference type="ARBA" id="ARBA00023078"/>
    </source>
</evidence>
<proteinExistence type="inferred from homology"/>
<evidence type="ECO:0000259" key="8">
    <source>
        <dbReference type="PROSITE" id="PS51441"/>
    </source>
</evidence>
<accession>A0ABT3L4G8</accession>
<name>A0ABT3L4G8_9CYAN</name>
<dbReference type="PANTHER" id="PTHR34011:SF6">
    <property type="entry name" value="PHYCOBILIPROTEIN APCE"/>
    <property type="match status" value="1"/>
</dbReference>
<dbReference type="Pfam" id="PF01383">
    <property type="entry name" value="CpcD"/>
    <property type="match status" value="1"/>
</dbReference>
<comment type="caution">
    <text evidence="10">The sequence shown here is derived from an EMBL/GenBank/DDBJ whole genome shotgun (WGS) entry which is preliminary data.</text>
</comment>
<evidence type="ECO:0000256" key="1">
    <source>
        <dbReference type="ARBA" id="ARBA00004445"/>
    </source>
</evidence>
<feature type="domain" description="PBS-linker" evidence="9">
    <location>
        <begin position="5"/>
        <end position="184"/>
    </location>
</feature>
<keyword evidence="4 7" id="KW-0605">Phycobilisome</keyword>
<reference evidence="10 11" key="1">
    <citation type="submission" date="2021-08" db="EMBL/GenBank/DDBJ databases">
        <title>Draft genome sequence of Spirulina subsalsa with high tolerance to salinity and hype-accumulation of phycocyanin.</title>
        <authorList>
            <person name="Pei H."/>
            <person name="Jiang L."/>
        </authorList>
    </citation>
    <scope>NUCLEOTIDE SEQUENCE [LARGE SCALE GENOMIC DNA]</scope>
    <source>
        <strain evidence="10 11">FACHB-351</strain>
    </source>
</reference>
<dbReference type="InterPro" id="IPR008213">
    <property type="entry name" value="CpcD-like_dom"/>
</dbReference>
<dbReference type="SMART" id="SM01094">
    <property type="entry name" value="CpcD"/>
    <property type="match status" value="1"/>
</dbReference>
<evidence type="ECO:0000313" key="11">
    <source>
        <dbReference type="Proteomes" id="UP001526426"/>
    </source>
</evidence>
<organism evidence="10 11">
    <name type="scientific">Spirulina subsalsa FACHB-351</name>
    <dbReference type="NCBI Taxonomy" id="234711"/>
    <lineage>
        <taxon>Bacteria</taxon>
        <taxon>Bacillati</taxon>
        <taxon>Cyanobacteriota</taxon>
        <taxon>Cyanophyceae</taxon>
        <taxon>Spirulinales</taxon>
        <taxon>Spirulinaceae</taxon>
        <taxon>Spirulina</taxon>
    </lineage>
</organism>
<dbReference type="InterPro" id="IPR038255">
    <property type="entry name" value="PBS_linker_sf"/>
</dbReference>
<gene>
    <name evidence="10" type="ORF">K4A83_09015</name>
</gene>
<dbReference type="PANTHER" id="PTHR34011">
    <property type="entry name" value="PHYCOBILISOME 32.1 KDA LINKER POLYPEPTIDE, PHYCOCYANIN-ASSOCIATED, ROD 2-RELATED"/>
    <property type="match status" value="1"/>
</dbReference>
<keyword evidence="3" id="KW-0042">Antenna complex</keyword>
<keyword evidence="2" id="KW-0602">Photosynthesis</keyword>
<dbReference type="Pfam" id="PF00427">
    <property type="entry name" value="PBS_linker_poly"/>
    <property type="match status" value="1"/>
</dbReference>
<keyword evidence="11" id="KW-1185">Reference proteome</keyword>
<comment type="subcellular location">
    <subcellularLocation>
        <location evidence="1">Cellular thylakoid membrane</location>
        <topology evidence="1">Peripheral membrane protein</topology>
        <orientation evidence="1">Cytoplasmic side</orientation>
    </subcellularLocation>
</comment>
<evidence type="ECO:0000259" key="9">
    <source>
        <dbReference type="PROSITE" id="PS51445"/>
    </source>
</evidence>
<evidence type="ECO:0000256" key="3">
    <source>
        <dbReference type="ARBA" id="ARBA00022549"/>
    </source>
</evidence>
<evidence type="ECO:0000256" key="4">
    <source>
        <dbReference type="ARBA" id="ARBA00022738"/>
    </source>
</evidence>
<sequence length="284" mass="31855">MATLVAANLKEAGRLGLDSFDGSKVELRPDWTEDEVQNVIRAAYRQVFGNDYIMSSQRLTSAESLLRQGNISVRDFVRALAKSDLYKEKFFLSNNNQRFVEVNFKHFLGRAPYDQDELAYHTNLCEDQGFDAEIDSYFESEEYAQKFGDNIVPYFTGFGVDAGSRTVGFTRMFNLYRGYATSDRTQAGGVVARLNRQLATNVASSITVPTGSGEAYQVPQSSFGGIGNEEGRIYRIEVTGLISRQIRPVIPRSKTAYLVPYEQLSQRMQQILRSGGKIISVRPA</sequence>
<dbReference type="RefSeq" id="WP_265264170.1">
    <property type="nucleotide sequence ID" value="NZ_JAIHOM010000036.1"/>
</dbReference>
<feature type="domain" description="CpcD-like" evidence="8">
    <location>
        <begin position="231"/>
        <end position="284"/>
    </location>
</feature>
<keyword evidence="5" id="KW-0793">Thylakoid</keyword>
<evidence type="ECO:0000256" key="2">
    <source>
        <dbReference type="ARBA" id="ARBA00022531"/>
    </source>
</evidence>
<protein>
    <submittedName>
        <fullName evidence="10">Phycobilisome linker polypeptide</fullName>
    </submittedName>
</protein>
<evidence type="ECO:0000256" key="6">
    <source>
        <dbReference type="ARBA" id="ARBA00023136"/>
    </source>
</evidence>
<evidence type="ECO:0000256" key="7">
    <source>
        <dbReference type="PROSITE-ProRule" id="PRU00775"/>
    </source>
</evidence>
<dbReference type="Gene3D" id="1.10.3130.20">
    <property type="entry name" value="Phycobilisome linker domain"/>
    <property type="match status" value="1"/>
</dbReference>
<dbReference type="PROSITE" id="PS51441">
    <property type="entry name" value="CPCD_LIKE"/>
    <property type="match status" value="1"/>
</dbReference>
<comment type="similarity">
    <text evidence="7">Belongs to the phycobilisome linker protein family.</text>
</comment>
<dbReference type="Proteomes" id="UP001526426">
    <property type="component" value="Unassembled WGS sequence"/>
</dbReference>
<dbReference type="EMBL" id="JAIHOM010000036">
    <property type="protein sequence ID" value="MCW6036408.1"/>
    <property type="molecule type" value="Genomic_DNA"/>
</dbReference>